<dbReference type="SMART" id="SM00346">
    <property type="entry name" value="HTH_ICLR"/>
    <property type="match status" value="1"/>
</dbReference>
<reference evidence="6 7" key="1">
    <citation type="journal article" date="2019" name="Int. J. Syst. Evol. Microbiol.">
        <title>The Global Catalogue of Microorganisms (GCM) 10K type strain sequencing project: providing services to taxonomists for standard genome sequencing and annotation.</title>
        <authorList>
            <consortium name="The Broad Institute Genomics Platform"/>
            <consortium name="The Broad Institute Genome Sequencing Center for Infectious Disease"/>
            <person name="Wu L."/>
            <person name="Ma J."/>
        </authorList>
    </citation>
    <scope>NUCLEOTIDE SEQUENCE [LARGE SCALE GENOMIC DNA]</scope>
    <source>
        <strain evidence="6 7">LMG 29247</strain>
    </source>
</reference>
<dbReference type="EMBL" id="JBHSWV010000132">
    <property type="protein sequence ID" value="MFC6765098.1"/>
    <property type="molecule type" value="Genomic_DNA"/>
</dbReference>
<dbReference type="InterPro" id="IPR029016">
    <property type="entry name" value="GAF-like_dom_sf"/>
</dbReference>
<feature type="domain" description="HTH iclR-type" evidence="4">
    <location>
        <begin position="11"/>
        <end position="70"/>
    </location>
</feature>
<name>A0ABD5SJA5_9EURY</name>
<dbReference type="AlphaFoldDB" id="A0ABD5SJA5"/>
<gene>
    <name evidence="6" type="ORF">ACFQE6_08760</name>
</gene>
<feature type="domain" description="IclR-ED" evidence="5">
    <location>
        <begin position="71"/>
        <end position="254"/>
    </location>
</feature>
<proteinExistence type="predicted"/>
<organism evidence="6 7">
    <name type="scientific">Natrinema soli</name>
    <dbReference type="NCBI Taxonomy" id="1930624"/>
    <lineage>
        <taxon>Archaea</taxon>
        <taxon>Methanobacteriati</taxon>
        <taxon>Methanobacteriota</taxon>
        <taxon>Stenosarchaea group</taxon>
        <taxon>Halobacteria</taxon>
        <taxon>Halobacteriales</taxon>
        <taxon>Natrialbaceae</taxon>
        <taxon>Natrinema</taxon>
    </lineage>
</organism>
<keyword evidence="1" id="KW-0805">Transcription regulation</keyword>
<dbReference type="PROSITE" id="PS51077">
    <property type="entry name" value="HTH_ICLR"/>
    <property type="match status" value="1"/>
</dbReference>
<keyword evidence="3" id="KW-0804">Transcription</keyword>
<evidence type="ECO:0000313" key="7">
    <source>
        <dbReference type="Proteomes" id="UP001596383"/>
    </source>
</evidence>
<evidence type="ECO:0000259" key="4">
    <source>
        <dbReference type="PROSITE" id="PS51077"/>
    </source>
</evidence>
<dbReference type="Gene3D" id="3.30.450.40">
    <property type="match status" value="1"/>
</dbReference>
<evidence type="ECO:0000313" key="6">
    <source>
        <dbReference type="EMBL" id="MFC6765098.1"/>
    </source>
</evidence>
<comment type="caution">
    <text evidence="6">The sequence shown here is derived from an EMBL/GenBank/DDBJ whole genome shotgun (WGS) entry which is preliminary data.</text>
</comment>
<dbReference type="GO" id="GO:0003677">
    <property type="term" value="F:DNA binding"/>
    <property type="evidence" value="ECO:0007669"/>
    <property type="project" value="UniProtKB-KW"/>
</dbReference>
<dbReference type="InterPro" id="IPR036390">
    <property type="entry name" value="WH_DNA-bd_sf"/>
</dbReference>
<evidence type="ECO:0000259" key="5">
    <source>
        <dbReference type="PROSITE" id="PS51078"/>
    </source>
</evidence>
<evidence type="ECO:0000256" key="2">
    <source>
        <dbReference type="ARBA" id="ARBA00023125"/>
    </source>
</evidence>
<dbReference type="SUPFAM" id="SSF46785">
    <property type="entry name" value="Winged helix' DNA-binding domain"/>
    <property type="match status" value="1"/>
</dbReference>
<keyword evidence="7" id="KW-1185">Reference proteome</keyword>
<dbReference type="PANTHER" id="PTHR30136">
    <property type="entry name" value="HELIX-TURN-HELIX TRANSCRIPTIONAL REGULATOR, ICLR FAMILY"/>
    <property type="match status" value="1"/>
</dbReference>
<dbReference type="GO" id="GO:0006355">
    <property type="term" value="P:regulation of DNA-templated transcription"/>
    <property type="evidence" value="ECO:0007669"/>
    <property type="project" value="UniProtKB-ARBA"/>
</dbReference>
<dbReference type="SUPFAM" id="SSF55781">
    <property type="entry name" value="GAF domain-like"/>
    <property type="match status" value="1"/>
</dbReference>
<dbReference type="Pfam" id="PF09339">
    <property type="entry name" value="HTH_IclR"/>
    <property type="match status" value="1"/>
</dbReference>
<sequence length="255" mass="28226">MKTPPNDGRSIKSDETLFTIIESLKQTNGAGVTELGDRLDLAKSTVHKHLVSLEHNDYVVNEGGQYRLGLQFFSTGIHVRNQYDVYHAAKERIDKLAFDIDEAVWLIVHENGMGVFVYGVAHNNSFTFDSTIGTRVNLHANSAGKAILAHLPENEVVDIIDHHGLPAQTENSITDRETLFDELEVIRDRGYAMNFQEDLQGLHAISTPVINDGRPVAGVTIAGAANRLTEARIETDLTEPLLEAVNDIELRLVYG</sequence>
<dbReference type="Gene3D" id="1.10.10.10">
    <property type="entry name" value="Winged helix-like DNA-binding domain superfamily/Winged helix DNA-binding domain"/>
    <property type="match status" value="1"/>
</dbReference>
<dbReference type="InterPro" id="IPR005471">
    <property type="entry name" value="Tscrpt_reg_IclR_N"/>
</dbReference>
<protein>
    <submittedName>
        <fullName evidence="6">IclR family transcriptional regulator</fullName>
    </submittedName>
</protein>
<dbReference type="InterPro" id="IPR036388">
    <property type="entry name" value="WH-like_DNA-bd_sf"/>
</dbReference>
<evidence type="ECO:0000256" key="3">
    <source>
        <dbReference type="ARBA" id="ARBA00023163"/>
    </source>
</evidence>
<accession>A0ABD5SJA5</accession>
<dbReference type="InterPro" id="IPR050707">
    <property type="entry name" value="HTH_MetabolicPath_Reg"/>
</dbReference>
<dbReference type="Pfam" id="PF01614">
    <property type="entry name" value="IclR_C"/>
    <property type="match status" value="1"/>
</dbReference>
<dbReference type="PANTHER" id="PTHR30136:SF35">
    <property type="entry name" value="HTH-TYPE TRANSCRIPTIONAL REGULATOR RV1719"/>
    <property type="match status" value="1"/>
</dbReference>
<evidence type="ECO:0000256" key="1">
    <source>
        <dbReference type="ARBA" id="ARBA00023015"/>
    </source>
</evidence>
<keyword evidence="2" id="KW-0238">DNA-binding</keyword>
<dbReference type="Proteomes" id="UP001596383">
    <property type="component" value="Unassembled WGS sequence"/>
</dbReference>
<dbReference type="PROSITE" id="PS51078">
    <property type="entry name" value="ICLR_ED"/>
    <property type="match status" value="1"/>
</dbReference>
<dbReference type="InterPro" id="IPR014757">
    <property type="entry name" value="Tscrpt_reg_IclR_C"/>
</dbReference>